<sequence length="7681" mass="847496">MDEEVEIRMAEEEERKRGEEEEDRRREEVELRRLEEVRRLEELRRSEAELIRREEMRRIEEETRMREEARRREEARGREEARRLEEELRREEAMRLEEEMRRRREEEMRLGDERKRREEALRLEEEIRKREEMRRLEEEVRKREDARRLEEEARRREDARRLEEEARRREETRRMEDARRKVEVKKDVVRKESVRSVKAEKKKVVMATSPIVSSMATSSFSSSSGSGSRSLTELHTLRNRLEVAEGVLNQHTHICLGEDKVRDCGLRISQLETVHRDIDSIRGEYQRLRDHILVELEGMVDSDKAQFLRSEIGGINQRLDSLEGSSSAYLQRLRALRDLLESVLRGEDIVKVHEARLTEKDTTSLSPGEVTEYILTLKNMKVELQQKTDVFSSMEAEMNKANHWNSQVGDCSLRCDMTLTKYSEEVVLLTDRWRRIQIQIDSRLKDLEFYRPQLQQYKESSASLNHWISSTRERQKTLQSTKIEDLQALSQHIGQQKALNTEIKGKRGTLGSVLTDSEVCVSSIKDYESDLASYTSGLETLLNIPIKRTMLKSPSMELNQEAVEMQTRYMELFTLSGDYSQYLGAMQNNMEELKIRNAKIDLLEEQLRVLRGDIQGHTTKNRELEDALSRYQLDLTNSQKQLLSVEEVERNTTMQCNATRENLDSTQSQLSSLRAELARLKHDNEEESRKRRLAEERYTQQQEEYEIQLRKRKTELQDANWAKMEAEKNMADKEREVEQLLRRLAEESARVRELQLEMSKVRGICIAEINSFKLSYESQIQAGHTDIQRLSAQREDDATEQKMQCDRVEAEKEDLEEELRRQWLSISEAEEGRRRAERDALSQLSVITEMGCQRRDLEDQVEALIRQREVDDAQRREELFELTKSLEEKSDQVAYITHSLSEETRRRTTIEEGQSVMEETLAQLHMKLASSSVSIAGLKECEEELGMMRFEIERQVSERGRVEQNVSRLQGRIKDLQSIRDALENQVEVLRKSNQEEVNRRKKLQLQSSSRSSLDYKNLVVEHSSEREKLKLEIEKTQKQAFETTEELDRIKLSVESDRYLKQHLQEENDRLKNELRVLKDKPDSNESQMRQYNSKKEVTITKRTIDSDLMAVREPPTLDPLYLVFDGVRKTVTAKQLHECGVLDKPTFNKLLKGKKSVPDVSVDKKVILKGTGPIAGVVIASPKDTLSFSGPLSKMSLSEAKKENLLPLDCADLLLDAQAATGHMIDPRTNQKLTVEEACDQGLVDENDLQRLLAAEAAAVGYHDPGTGKPLSAFQAMKKGLIDKTTALRLLQAQESVGGILDPMLSVFLPKDTAMERDLINEDMYRALNQRPELYLDPDTELGTSYVSLKRRCKTEPHTGLLLLPVLKKLDPSKLVFDGVRKPVTAKQLHDCGVLDEPMFNDLLKGKISVPDVSVDKKVILKGTGPIAGVIIASDKGTVSLSGPLSKMSLSEAKEKKLLPLDCAELLLDAQAATGHMIDPIMNQKLTVEEACDQGLVDKKDRQRLLDAEAAAVGYHDPGTGKPLSAFQAMKKGLIDKHTALRLLQAQESAGGILDPMLSVFLPKDTAMERDLINEDMQQALNQRPELYLDPETELGVSYASLKRRCKIEPQTGLLLLPVPKKLDPSKLVFDGVRKPVTAKQLHDCGVLDKPMFDQLLKGEISVPDVSVDKKVILKGTGPIAGVIIASEKGTVSLSGPLSKMSLSKAKENNLLPLDCANLLLDAQAATGHIIDPRMNQKWTVEEACDQGLVDEKDRQRLLDAEAAAVGYHDPGTGKPLSVFQAMKKGLIDKNTALRLLQAQESTGGILDPMLSVFLPKDTAMERDLINEDLQHALNQRPELYLDPETELGVSYAALKRRCKTEPHTGLLLLPVPKKLDPSKLVFDGVRKPVTAKQLLDCDVLDKHTLKQLVTGEKTVPEVSTDKIVSLKGNGPIAAVIVGNQGKMSFAEAKKQGLLPPDCANMLLEAQAATGHIIDARTNRNLTVEEACDKGVVAKEDRDRLLAAEAAAIGYYDRSTAKLLSVFEAMKKGIVDKQKTLTLLQAQESAGGILDPVKSVFLPKDTAIKHNLLDEELKNALNQQPKCYIDPETEMSVPYESLRRRCKTESHSGLILLPISEKQDPSKLIFDGVRKPVTAQQLLDCGVVDKPTFKELVKGDKTVPQVSLIKRDSLKGTGCISGVIAGNLGKMSFDDAKKQGLLPPESANLLLEAQAATGHIIDPRTNQSLTVEEACDKGVVAREDRDRLLAAEAAAIGYYDRSTSKPLSVFEAMKKGLVDKKTALTLLQAQESAGGILDPVRSVFLPKERAMEQSLLDEDLMLALNQHPEYYIDPDTEKGVTYESLKRRCKTESHTGLILLPISGNQDPNKLVFDGVRKPVTAQQLLDCEVIDKPTFNQLLTKEKTIPEISTDKKVSLKGTGAIAAVIAGDQGKMSFAEAKKQGLIPTESANKLLEAQAATGHIIDPETNRKLTVKEACDKGVVAKEDKERLLAAESAAIGYTDRTTGKPLSVFEAMKKGVVDKKTALTLLQAQESAGGILDPVKSVFLPKDTAIKHKLIDEEMKHSLNQQPKCYIDPATEEDVTYESLKRRCKTEYDTGLLLLPISEKQDPNKLIFDGVRKQVTAQQLLDCEVIDKPTFNQLLSREKTIPEVSTVKKVSLKGTGAIAAVIAGDQGKMSFTEAKKRGLISTDSANKLLEAQAAIGHIIDPETSRKLTVDEACDKGVVAKEDKEWLIAAESAAIGYTDRGTGKPLSVFEAMKKGVVDKKTALTLLQAQESAGGILDPVNSVFLPKDKAIQRQLIDEELKRTLNQNPECYIDPDTGKDVTYESLKRRCKTEYDTGLLLLPISEKQDPNKLIFDGVRKQVTAQQLLDCEVIDKPTFNQLLTKEKTIPEVSTDKKVSLKGTGAIAAVIVGDQGKMSFTEAKKQGLIPTDSANKLLEAQAAIGHIIDPETNRKLTVKEACDKGVVAKEDKERLIAAEYAAIGYTDRTTGKPLSVFEAMKKGVVDKKTALTLLQAQESAGGILDPVKSVFLPKDTAIKHKLIDEEMKCSLNQQPKCYIDPATEEDVTYESLKKRCKTEYDTGLLLLPISEKQDPNKLIFDGVRKQVTAQQLLDCEVIDKSTFNQLLTREKTIPEVSKVKKVSLKGTGAIAAVIAGDKGKMSFAEAKKQGLIPTESANKLLEAQAATGHIIDPETNRKLTVDEACDKGVVAKEDKERLLTAESAAIGYTDRTTGKPLSVFEATKKGIVDKKTALTLLQAQESAGGILDPINSVFLPKDTAIKCKLIDEELKRTLNQNPECYIDPETEKDVTYESLKRRCKTEYDTGLLLLPISEKQDPNKLIFDGVRKPVTAQQLLDCEVIDKPTFNKLLTKEKTIPEISTDKKVSLKGTGAIAAVIVGDKGKMSFTEAKKQGLIPTDSANKLLEAQAAIGHIIDPETNRKLTVEEACDKGVVAKEDKERLLAAESAAIGYTDRTTGKPLSVFEAMKKGIVDKKTALTLLQAQESAGGILDPVKSVFLPKDMAIKHKLIDEEMKRSLNQQPKYYIDPATEEDVTYESLKKRCKTEYDTGLLLLPISEKQDPNKLIFDGVRKPVTAQQLLDCEVIDKPTFNQLLTKEKTIPEVSTDKKVSLKGTGAIAAVIAGDKGKMSFAEAKKQGIIPKDSANKLLEAQAAIGHIIDPETNRKLTVKEACDKGVVAKEDKERLLAAESAAIGYTDRTTGKPLSVFEAMKKGIVDKKTALTLLQAQESAGGILDPVKSVFLPKDTAIKHKLIDEEMKRSLDQQPKCYIDPATEEDVTYESLKKMCKTEYDTGLLLLPISEKQDPNKLIFDGVRKPVTAQQLLDYEVIDKPTFTQLLTREKTIQEVSILKKVSLKGTGAIAAVIAGDKGKMSFAEAKKQGLIPTDSANKLLEAQAAIGHIIDPETNQKLTVKEACDKGVVAKEDKERLLAAESAAIGYTDRTTGKPLSVFEAMKKGVVDKKTALTLLQAQESAGGILDPVKSVFLPKDTAIKHKLIDEEMKRSLDQQPKCYIDPATEEDVTYESLKKMCKTEYDTGLLLLPISEKQDPNKLIFDGVRKPVTAQQLLDCEVIDKSTFTQLLTREKTIQEVSILKKVSLKGTGAIAAVIAGDKGKMSFAEAKKQGLIPTDSANKLLEAQAAIGHIIDPETNQKLTVKEACDKGVVAKEDKERLLAAESAAIGYTDRTTGKPLSVFEAMKMGVVDKKTALTLLQAQESAGGILDPVKSVFLPKDTAIKHKLIDEEMKRSLNQQPECYMDPDTEKDVTYESLKKRCKTEYDTGLLLLPISEKQDLNKLIFDGVRKQVTAQQLLDCEVLDKPTLNQLLTKNKTIPEVSTMKTNSLKGTGAIAAVIAGDQGKMSFAEAKKQGLISKDSANKLLEAQAATGHIIDPETNRKLTVKEACDKGVVAKEDKERLLAAESAAIGYTDRTTGKPLSVFEAMKKGIVDKKTALVLLQAQESAGGILDPVKSVFLPKDTAIKHNIMDEEMKRSLNQQPKCYIDPATEEDVTYESLKRRCKTEYDTGLLLLPISEKQDPNKLIFDGVRKPVTAQQLLDYEVIDKPTFTQLLTREKTIQEVSILKKVSLKGTGAIAAVIAGDKGKMSFAEAKKQGLIPTDSANKLLEAQAAIGHIIDPETNQKLTVKEACDKGVVAKEDKERLLAAESAAIGYTDRTTGKPLSVFEAMKKGVVDKKTALTLLQAQESAGGILDPVKSVFLPKDTAIKHKLIDEEMKRSLNQQPECYMDPDTEKDVTYESLKKRCKTEYDTGLLLLPISEKQDPNKLIFDGVRKQVTAQQLLDCEVLDKPTLNQLLTKKKTIPEVSTMKIGSLKGTGAIAAVIAGDQGKMSFAEAKKQGLISKDSANKLLEAQAATGHIIDPETNRKLTVKEACDKGVVAKEDKERLLAAESAAIGYTDRTTGKPLSVFEAMKKGIVDKKTALTLLQAQESAGGILDPVKSVFLPKDTAIKHNIMDEEIKRSLNQQPKCYIDPATEEDVTYESLKRRCKTDCDTGLLLLPISEKQDPNKLIFDGVRKQVTAQQLLDCEVLDKPTLNQLLTKKKTIPEVSTMKIGSLKGTGAIAAVIAGDQGKMSFAEAKKQGLISKDSANKLLEAQAATGHIIDPETNRKLTVNEACDKGVVAKEDKERLLAAESAAIGYTDRTTGKPLSVFEAMKKGIVDKKTALTLLQAQESAGGILDPVKSVFLPKDTAIKHNIMDEEIKRSLNQQPKCYIDPATEEDITYESLKRRCKTDCDTGLLLLPISEKQDPNKLIFDGVRKQVTAQQLLDCEVLDKPTLNQLLTKKKTIPEVSTMKIGSLKGTGAIAAVIAGDQGKMSFAEAKKQGLISKDSANKLLEAQAATGHIIDPETNRKLTVKEACDKGVVAKEDKERLLAAESAAIGYTDRTTGKPLSVFEAMKKGIVDKKTALTLLQAQESAGGILDPVKSVFLPKDTAIKHNIMDEEIKRSLNQQPKCYIDPATEEDVTYESLKRRCKTDCDTGLLLLPISEKQDPNKLIFDGVRSLKGTGAIAAVIAGDQGKMSFAEAKKQGLISKDSANKLLEAQAATGHIIDPETNRKLTVNEACDKGVVAKEDKERLLAAESAAIGYTDRTTGKPLSVFEAMKKGIVDKKTALTLLQAQESAGGILDPVKSVFLPKDTAIKHNIMDEEIKRSLNQQPKCYIDPATEEDVTYESLKRRCKTDCDTGLLLLPISEKQDPNKLIFDGVRKQVTAQQLLDCEVLDKPTLNQLLTKKKTIPEVSTMKIGSLKGTGAIAAVIAGDQGKMSFAEAKKQGLISKDSANKLLEAQAATGHIIDPETNRKLTVKEACDKGVVAKEDKERLLAAESAAIGYTDRTTGKPLSVFEAMKKGIVDKKTALTLLQAQESAGGILDPVKSVFLPKDTAIKHNIMDEEIKRSLNQQPKCYIDPATEEDVTYESLKRRCKTDYDTGLLLLPISEKQDPNKLIFDGVRKQVTAQQLLDCEVLDKPTLNQLLTKKKTIPEVSTMKISSLKGTGAIAAVIAGDQGKMSFAEAKKREFLPPDIANILLEAQAATGYIIDPKTNQRLTVEEACNKGVVPREDRDMLLAAEFAAIGYTDRSTGKPLSVFEAMKKGIVDKKTALTLLQAQESAGGILDPVNSVFLSKDTAIKRKLLDEQLNHDLKQHPECYKDPDTEKGVTYEFLKKQCKTESHTGMLLLPISQKHKANKIIFDGVRKSVTAQQLLDCDVLDKPTFNKLLTKEKTVPQVSKDKKVSLKGAVAAVIAAVIVEGQGKMSFAEAKKRNFLPPDIANILLDAQAATGYIIDPKTNQRLTVEEACNKGVVPREDRARLLAAELAAIGYTDQSTGKPLSVFEAMKKGIVDKKTALTLLQAQESAGGILDPVNSVFLPKDTAIKRNLLDEELNRALNQQPECYIDPDTEKGVTYECLKRRCKTESDTGLLLLPLSEKQDQTKPTFIQSVTGEETVTVVSSTKTVNLQGTGAKATMIAGNQGKISTSEAKAQDSANIQQKAHGAAGHTSVTVTSAHDKGVVPRERSTAKQQYNLLDEHTTKSVTVHSSPILLSITEQQDSIKRSFDDVSHSHMTATAQRLVDSSVLDKSSFKQQGTGGGTVTVVSSTKTVNLKGTGAIATVIAGNQGKMSFSEAKDQGPLQAATGHVIDIKTNQSVTVKSAHNKGVVAREDRDRSTAKQQFNTDTEKGVTSYMSSKRQSETESHTLHSSQIRGQDSTKLLFDGIRKTVTARQLLDCGVLDKKTFNLLVEGKKSVLDVSVDMKLYLKGTGSIGGIAAGPLGKMSFTEARNEKIISSDCASFLLDAQAATGHIIDPRTDQKLTVEEACAKGVIDPNDRVRLLAIEAATIGYRDPNTAKLLTASQAMRKGLIDKDTALRILQAQESVGGILDPFLGVFLPKDIAMDRNLIDKELYCALNSSPECFLDPDTQQGTSYVSLKKKCKANPITGLLLLPAPEKPLMVQGLRGKVSVTDLVDANLLKQSDVESLRAGNVTIQEIEQCLQLYLRGSTCIAGVLDETSNKVMPIYKAMKEGLLSPDTTLELLEAQAASGFVVDPIQNIHLTVGDAFKRGLVGPEFKDKLLSAERAVTGYKLPGSDKVISIFEAMKRGILERGHGIRLLEAQIASGGIIDPIHSHRIGVNVAYKRGYLNAEMNQILTDEGDDTKCFCDPNTNDKLTYMELKQRCITDDNTGLVLLPILDTKGTSSTQKTLRKRRVIVVDPETNKEMTVREAFDKGLIDYTTYIELSSQEGEWEEITITESDGSSRVMIIDRNTGKQYDICELLKQGLIDQSIYEQYISHSITLTEFADIITEKEKKVSSSMATSSSSSSSLLNEGNSGSASSVQYSSFSTRPLSSTFTTSTTRTVTGSSSTVTRDISTSADSLMNQSNVSITVTPPFEPMVEQEPVGAIFDTETLEKIPILEARNRGIVDSITAQRMLEAQACTGGIIDPSNGQRHDIQEACRLGLIDDEMAPMLKSAQKAYVGFDNVKIRRKLSAAEAMRENWLPYEAGQRFMEYQFVTGGLYDPELGCRRSLEDAVNMSWVDRRTALKLQDTKRHSKNLTCPKTKLKISYKAALDNCLLEETTGVRMLQASSLSSRGISSPYNLSAPGSTTGSRSGSRLGRGLIFRFDNLKIVGLRVPVVSMCDIMFTCVTPCYAVILSK</sequence>
<organism evidence="12 13">
    <name type="scientific">Muraenolepis orangiensis</name>
    <name type="common">Patagonian moray cod</name>
    <dbReference type="NCBI Taxonomy" id="630683"/>
    <lineage>
        <taxon>Eukaryota</taxon>
        <taxon>Metazoa</taxon>
        <taxon>Chordata</taxon>
        <taxon>Craniata</taxon>
        <taxon>Vertebrata</taxon>
        <taxon>Euteleostomi</taxon>
        <taxon>Actinopterygii</taxon>
        <taxon>Neopterygii</taxon>
        <taxon>Teleostei</taxon>
        <taxon>Neoteleostei</taxon>
        <taxon>Acanthomorphata</taxon>
        <taxon>Zeiogadaria</taxon>
        <taxon>Gadariae</taxon>
        <taxon>Gadiformes</taxon>
        <taxon>Muraenolepidoidei</taxon>
        <taxon>Muraenolepididae</taxon>
        <taxon>Muraenolepis</taxon>
    </lineage>
</organism>
<dbReference type="Gene3D" id="1.20.58.60">
    <property type="match status" value="1"/>
</dbReference>
<dbReference type="GO" id="GO:0098609">
    <property type="term" value="P:cell-cell adhesion"/>
    <property type="evidence" value="ECO:0007669"/>
    <property type="project" value="TreeGrafter"/>
</dbReference>
<dbReference type="InterPro" id="IPR043197">
    <property type="entry name" value="Plakin"/>
</dbReference>
<keyword evidence="13" id="KW-1185">Reference proteome</keyword>
<dbReference type="GO" id="GO:0014704">
    <property type="term" value="C:intercalated disc"/>
    <property type="evidence" value="ECO:0007669"/>
    <property type="project" value="TreeGrafter"/>
</dbReference>
<evidence type="ECO:0000313" key="13">
    <source>
        <dbReference type="Proteomes" id="UP001148018"/>
    </source>
</evidence>
<dbReference type="GO" id="GO:0005198">
    <property type="term" value="F:structural molecule activity"/>
    <property type="evidence" value="ECO:0007669"/>
    <property type="project" value="TreeGrafter"/>
</dbReference>
<evidence type="ECO:0000313" key="12">
    <source>
        <dbReference type="EMBL" id="KAJ3598857.1"/>
    </source>
</evidence>
<dbReference type="FunFam" id="3.90.1290.10:FF:000002">
    <property type="entry name" value="Plectin a"/>
    <property type="match status" value="1"/>
</dbReference>
<keyword evidence="9" id="KW-0472">Membrane</keyword>
<evidence type="ECO:0000256" key="2">
    <source>
        <dbReference type="ARBA" id="ARBA00004568"/>
    </source>
</evidence>
<comment type="caution">
    <text evidence="12">The sequence shown here is derived from an EMBL/GenBank/DDBJ whole genome shotgun (WGS) entry which is preliminary data.</text>
</comment>
<evidence type="ECO:0000256" key="6">
    <source>
        <dbReference type="ARBA" id="ARBA00022737"/>
    </source>
</evidence>
<dbReference type="Gene3D" id="3.90.1290.10">
    <property type="entry name" value="Plakin repeat"/>
    <property type="match status" value="26"/>
</dbReference>
<evidence type="ECO:0000256" key="5">
    <source>
        <dbReference type="ARBA" id="ARBA00022553"/>
    </source>
</evidence>
<dbReference type="GO" id="GO:0005882">
    <property type="term" value="C:intermediate filament"/>
    <property type="evidence" value="ECO:0007669"/>
    <property type="project" value="TreeGrafter"/>
</dbReference>
<keyword evidence="8 10" id="KW-0175">Coiled coil</keyword>
<evidence type="ECO:0000256" key="10">
    <source>
        <dbReference type="SAM" id="Coils"/>
    </source>
</evidence>
<dbReference type="GO" id="GO:0045104">
    <property type="term" value="P:intermediate filament cytoskeleton organization"/>
    <property type="evidence" value="ECO:0007669"/>
    <property type="project" value="InterPro"/>
</dbReference>
<accession>A0A9Q0IFS6</accession>
<dbReference type="Proteomes" id="UP001148018">
    <property type="component" value="Unassembled WGS sequence"/>
</dbReference>
<keyword evidence="6" id="KW-0677">Repeat</keyword>
<feature type="coiled-coil region" evidence="10">
    <location>
        <begin position="586"/>
        <end position="757"/>
    </location>
</feature>
<feature type="region of interest" description="Disordered" evidence="11">
    <location>
        <begin position="1"/>
        <end position="26"/>
    </location>
</feature>
<dbReference type="FunFam" id="3.30.160.780:FF:000001">
    <property type="entry name" value="Plectin a"/>
    <property type="match status" value="1"/>
</dbReference>
<proteinExistence type="inferred from homology"/>
<gene>
    <name evidence="12" type="ORF">NHX12_032820</name>
</gene>
<evidence type="ECO:0000256" key="8">
    <source>
        <dbReference type="ARBA" id="ARBA00023054"/>
    </source>
</evidence>
<dbReference type="PANTHER" id="PTHR23169">
    <property type="entry name" value="ENVOPLAKIN"/>
    <property type="match status" value="1"/>
</dbReference>
<feature type="region of interest" description="Disordered" evidence="11">
    <location>
        <begin position="6681"/>
        <end position="6731"/>
    </location>
</feature>
<dbReference type="InterPro" id="IPR035915">
    <property type="entry name" value="Plakin_repeat_sf"/>
</dbReference>
<comment type="subcellular location">
    <subcellularLocation>
        <location evidence="2">Cell junction</location>
        <location evidence="2">Desmosome</location>
    </subcellularLocation>
    <subcellularLocation>
        <location evidence="1">Cell membrane</location>
    </subcellularLocation>
</comment>
<dbReference type="GO" id="GO:0030057">
    <property type="term" value="C:desmosome"/>
    <property type="evidence" value="ECO:0007669"/>
    <property type="project" value="UniProtKB-SubCell"/>
</dbReference>
<feature type="coiled-coil region" evidence="10">
    <location>
        <begin position="966"/>
        <end position="1082"/>
    </location>
</feature>
<dbReference type="GO" id="GO:0042060">
    <property type="term" value="P:wound healing"/>
    <property type="evidence" value="ECO:0007669"/>
    <property type="project" value="TreeGrafter"/>
</dbReference>
<evidence type="ECO:0000256" key="7">
    <source>
        <dbReference type="ARBA" id="ARBA00022949"/>
    </source>
</evidence>
<dbReference type="SUPFAM" id="SSF46966">
    <property type="entry name" value="Spectrin repeat"/>
    <property type="match status" value="1"/>
</dbReference>
<evidence type="ECO:0000256" key="9">
    <source>
        <dbReference type="ARBA" id="ARBA00023136"/>
    </source>
</evidence>
<name>A0A9Q0IFS6_9TELE</name>
<reference evidence="12" key="1">
    <citation type="submission" date="2022-07" db="EMBL/GenBank/DDBJ databases">
        <title>Chromosome-level genome of Muraenolepis orangiensis.</title>
        <authorList>
            <person name="Kim J."/>
        </authorList>
    </citation>
    <scope>NUCLEOTIDE SEQUENCE</scope>
    <source>
        <strain evidence="12">KU_S4_2022</strain>
        <tissue evidence="12">Muscle</tissue>
    </source>
</reference>
<dbReference type="Gene3D" id="3.30.160.780">
    <property type="match status" value="1"/>
</dbReference>
<evidence type="ECO:0008006" key="14">
    <source>
        <dbReference type="Google" id="ProtNLM"/>
    </source>
</evidence>
<dbReference type="InterPro" id="IPR001101">
    <property type="entry name" value="Plectin_repeat"/>
</dbReference>
<dbReference type="PANTHER" id="PTHR23169:SF26">
    <property type="entry name" value="DESMOPLAKIN"/>
    <property type="match status" value="1"/>
</dbReference>
<evidence type="ECO:0000256" key="3">
    <source>
        <dbReference type="ARBA" id="ARBA00009109"/>
    </source>
</evidence>
<protein>
    <recommendedName>
        <fullName evidence="14">Desmoplakin-like</fullName>
    </recommendedName>
</protein>
<dbReference type="FunFam" id="3.90.1290.10:FF:000001">
    <property type="entry name" value="Plectin a"/>
    <property type="match status" value="24"/>
</dbReference>
<dbReference type="SUPFAM" id="SSF75399">
    <property type="entry name" value="Plakin repeat"/>
    <property type="match status" value="26"/>
</dbReference>
<keyword evidence="7" id="KW-0965">Cell junction</keyword>
<dbReference type="GO" id="GO:0043588">
    <property type="term" value="P:skin development"/>
    <property type="evidence" value="ECO:0007669"/>
    <property type="project" value="TreeGrafter"/>
</dbReference>
<keyword evidence="4" id="KW-1003">Cell membrane</keyword>
<dbReference type="EMBL" id="JANIIK010000048">
    <property type="protein sequence ID" value="KAJ3598857.1"/>
    <property type="molecule type" value="Genomic_DNA"/>
</dbReference>
<keyword evidence="5" id="KW-0597">Phosphoprotein</keyword>
<dbReference type="GO" id="GO:0005886">
    <property type="term" value="C:plasma membrane"/>
    <property type="evidence" value="ECO:0007669"/>
    <property type="project" value="UniProtKB-SubCell"/>
</dbReference>
<dbReference type="OrthoDB" id="8938928at2759"/>
<comment type="similarity">
    <text evidence="3">Belongs to the plakin or cytolinker family.</text>
</comment>
<dbReference type="SMART" id="SM00250">
    <property type="entry name" value="PLEC"/>
    <property type="match status" value="112"/>
</dbReference>
<feature type="coiled-coil region" evidence="10">
    <location>
        <begin position="847"/>
        <end position="874"/>
    </location>
</feature>
<feature type="compositionally biased region" description="Basic and acidic residues" evidence="11">
    <location>
        <begin position="6687"/>
        <end position="6696"/>
    </location>
</feature>
<evidence type="ECO:0000256" key="4">
    <source>
        <dbReference type="ARBA" id="ARBA00022475"/>
    </source>
</evidence>
<feature type="region of interest" description="Disordered" evidence="11">
    <location>
        <begin position="67"/>
        <end position="89"/>
    </location>
</feature>
<feature type="compositionally biased region" description="Basic and acidic residues" evidence="11">
    <location>
        <begin position="6535"/>
        <end position="6546"/>
    </location>
</feature>
<evidence type="ECO:0000256" key="1">
    <source>
        <dbReference type="ARBA" id="ARBA00004236"/>
    </source>
</evidence>
<feature type="region of interest" description="Disordered" evidence="11">
    <location>
        <begin position="6523"/>
        <end position="6546"/>
    </location>
</feature>
<dbReference type="Pfam" id="PF00681">
    <property type="entry name" value="Plectin"/>
    <property type="match status" value="51"/>
</dbReference>
<dbReference type="GO" id="GO:0005737">
    <property type="term" value="C:cytoplasm"/>
    <property type="evidence" value="ECO:0007669"/>
    <property type="project" value="TreeGrafter"/>
</dbReference>
<evidence type="ECO:0000256" key="11">
    <source>
        <dbReference type="SAM" id="MobiDB-lite"/>
    </source>
</evidence>